<protein>
    <submittedName>
        <fullName evidence="2">Uncharacterized protein</fullName>
    </submittedName>
</protein>
<keyword evidence="3" id="KW-1185">Reference proteome</keyword>
<reference evidence="2 3" key="1">
    <citation type="submission" date="2019-04" db="EMBL/GenBank/DDBJ databases">
        <title>Friends and foes A comparative genomics study of 23 Aspergillus species from section Flavi.</title>
        <authorList>
            <consortium name="DOE Joint Genome Institute"/>
            <person name="Kjaerbolling I."/>
            <person name="Vesth T."/>
            <person name="Frisvad J.C."/>
            <person name="Nybo J.L."/>
            <person name="Theobald S."/>
            <person name="Kildgaard S."/>
            <person name="Isbrandt T."/>
            <person name="Kuo A."/>
            <person name="Sato A."/>
            <person name="Lyhne E.K."/>
            <person name="Kogle M.E."/>
            <person name="Wiebenga A."/>
            <person name="Kun R.S."/>
            <person name="Lubbers R.J."/>
            <person name="Makela M.R."/>
            <person name="Barry K."/>
            <person name="Chovatia M."/>
            <person name="Clum A."/>
            <person name="Daum C."/>
            <person name="Haridas S."/>
            <person name="He G."/>
            <person name="LaButti K."/>
            <person name="Lipzen A."/>
            <person name="Mondo S."/>
            <person name="Riley R."/>
            <person name="Salamov A."/>
            <person name="Simmons B.A."/>
            <person name="Magnuson J.K."/>
            <person name="Henrissat B."/>
            <person name="Mortensen U.H."/>
            <person name="Larsen T.O."/>
            <person name="Devries R.P."/>
            <person name="Grigoriev I.V."/>
            <person name="Machida M."/>
            <person name="Baker S.E."/>
            <person name="Andersen M.R."/>
        </authorList>
    </citation>
    <scope>NUCLEOTIDE SEQUENCE [LARGE SCALE GENOMIC DNA]</scope>
    <source>
        <strain evidence="2 3">CBS 117626</strain>
    </source>
</reference>
<gene>
    <name evidence="2" type="ORF">BDV40DRAFT_254952</name>
</gene>
<dbReference type="AlphaFoldDB" id="A0A5N6V6B2"/>
<proteinExistence type="predicted"/>
<evidence type="ECO:0000256" key="1">
    <source>
        <dbReference type="SAM" id="Phobius"/>
    </source>
</evidence>
<evidence type="ECO:0000313" key="2">
    <source>
        <dbReference type="EMBL" id="KAE8166542.1"/>
    </source>
</evidence>
<accession>A0A5N6V6B2</accession>
<dbReference type="Proteomes" id="UP000326950">
    <property type="component" value="Unassembled WGS sequence"/>
</dbReference>
<keyword evidence="1" id="KW-0472">Membrane</keyword>
<dbReference type="EMBL" id="ML738593">
    <property type="protein sequence ID" value="KAE8166542.1"/>
    <property type="molecule type" value="Genomic_DNA"/>
</dbReference>
<sequence>MTRLLPWRSGNNARKIFPEYYMIPTMGCEAGCRLLWIISLVTNHVGVLTRFFILTLFDYLL</sequence>
<feature type="transmembrane region" description="Helical" evidence="1">
    <location>
        <begin position="34"/>
        <end position="57"/>
    </location>
</feature>
<evidence type="ECO:0000313" key="3">
    <source>
        <dbReference type="Proteomes" id="UP000326950"/>
    </source>
</evidence>
<keyword evidence="1" id="KW-0812">Transmembrane</keyword>
<name>A0A5N6V6B2_ASPTM</name>
<keyword evidence="1" id="KW-1133">Transmembrane helix</keyword>
<organism evidence="2 3">
    <name type="scientific">Aspergillus tamarii</name>
    <dbReference type="NCBI Taxonomy" id="41984"/>
    <lineage>
        <taxon>Eukaryota</taxon>
        <taxon>Fungi</taxon>
        <taxon>Dikarya</taxon>
        <taxon>Ascomycota</taxon>
        <taxon>Pezizomycotina</taxon>
        <taxon>Eurotiomycetes</taxon>
        <taxon>Eurotiomycetidae</taxon>
        <taxon>Eurotiales</taxon>
        <taxon>Aspergillaceae</taxon>
        <taxon>Aspergillus</taxon>
        <taxon>Aspergillus subgen. Circumdati</taxon>
    </lineage>
</organism>